<evidence type="ECO:0000313" key="3">
    <source>
        <dbReference type="Proteomes" id="UP000175968"/>
    </source>
</evidence>
<dbReference type="Gene3D" id="3.40.50.720">
    <property type="entry name" value="NAD(P)-binding Rossmann-like Domain"/>
    <property type="match status" value="1"/>
</dbReference>
<keyword evidence="3" id="KW-1185">Reference proteome</keyword>
<dbReference type="RefSeq" id="WP_035640668.1">
    <property type="nucleotide sequence ID" value="NZ_CP017479.1"/>
</dbReference>
<evidence type="ECO:0000256" key="1">
    <source>
        <dbReference type="ARBA" id="ARBA00006484"/>
    </source>
</evidence>
<protein>
    <recommendedName>
        <fullName evidence="4">Glucose 1-dehydrogenase (NAD(P)(+))</fullName>
    </recommendedName>
</protein>
<proteinExistence type="inferred from homology"/>
<dbReference type="GO" id="GO:0032787">
    <property type="term" value="P:monocarboxylic acid metabolic process"/>
    <property type="evidence" value="ECO:0007669"/>
    <property type="project" value="UniProtKB-ARBA"/>
</dbReference>
<gene>
    <name evidence="2" type="ORF">EM308_14450</name>
</gene>
<sequence length="264" mass="29094">MKNTIDLKGKTVLVTGSSQGIGAGICSAMAACGANIVINYLKSKESAEALAASLQNDYKIKALTFRADVSVEEDVEKMFLFIDENMGSVDILVNNAGCETIDHAVSLDLKEWDRIFNVNLRGAFHCAQLAGQRMMEKNSGVIINISSIHDKVPRKGLVHYCSSKAAMNMMTKCLALELAEYNIRVMTVSPGAIETEMNREEINEFGREKFNTWIPAGKIGMVEDVAWTCAFLASEKAAYMTATEFYIDGGYKESTVQYDPRPKK</sequence>
<dbReference type="Pfam" id="PF13561">
    <property type="entry name" value="adh_short_C2"/>
    <property type="match status" value="1"/>
</dbReference>
<dbReference type="AlphaFoldDB" id="A0AAC9I5R1"/>
<reference evidence="2 3" key="1">
    <citation type="submission" date="2016-10" db="EMBL/GenBank/DDBJ databases">
        <title>Flavobacterium gilvum sp. nov., isolated from stream water.</title>
        <authorList>
            <person name="Shin S.-K."/>
            <person name="Cho Y.-J."/>
            <person name="Yi H."/>
        </authorList>
    </citation>
    <scope>NUCLEOTIDE SEQUENCE [LARGE SCALE GENOMIC DNA]</scope>
    <source>
        <strain evidence="2 3">EM1308</strain>
    </source>
</reference>
<dbReference type="PANTHER" id="PTHR42879:SF2">
    <property type="entry name" value="3-OXOACYL-[ACYL-CARRIER-PROTEIN] REDUCTASE FABG"/>
    <property type="match status" value="1"/>
</dbReference>
<dbReference type="InterPro" id="IPR020904">
    <property type="entry name" value="Sc_DH/Rdtase_CS"/>
</dbReference>
<dbReference type="KEGG" id="fgl:EM308_14450"/>
<dbReference type="InterPro" id="IPR050259">
    <property type="entry name" value="SDR"/>
</dbReference>
<dbReference type="InterPro" id="IPR002347">
    <property type="entry name" value="SDR_fam"/>
</dbReference>
<dbReference type="NCBIfam" id="NF005559">
    <property type="entry name" value="PRK07231.1"/>
    <property type="match status" value="1"/>
</dbReference>
<accession>A0AAC9I5R1</accession>
<dbReference type="InterPro" id="IPR036291">
    <property type="entry name" value="NAD(P)-bd_dom_sf"/>
</dbReference>
<dbReference type="PRINTS" id="PR00081">
    <property type="entry name" value="GDHRDH"/>
</dbReference>
<evidence type="ECO:0000313" key="2">
    <source>
        <dbReference type="EMBL" id="AOW10595.1"/>
    </source>
</evidence>
<name>A0AAC9I5R1_9FLAO</name>
<organism evidence="2 3">
    <name type="scientific">Flavobacterium gilvum</name>
    <dbReference type="NCBI Taxonomy" id="1492737"/>
    <lineage>
        <taxon>Bacteria</taxon>
        <taxon>Pseudomonadati</taxon>
        <taxon>Bacteroidota</taxon>
        <taxon>Flavobacteriia</taxon>
        <taxon>Flavobacteriales</taxon>
        <taxon>Flavobacteriaceae</taxon>
        <taxon>Flavobacterium</taxon>
    </lineage>
</organism>
<dbReference type="PROSITE" id="PS00061">
    <property type="entry name" value="ADH_SHORT"/>
    <property type="match status" value="1"/>
</dbReference>
<dbReference type="EMBL" id="CP017479">
    <property type="protein sequence ID" value="AOW10595.1"/>
    <property type="molecule type" value="Genomic_DNA"/>
</dbReference>
<dbReference type="PRINTS" id="PR00080">
    <property type="entry name" value="SDRFAMILY"/>
</dbReference>
<dbReference type="SUPFAM" id="SSF51735">
    <property type="entry name" value="NAD(P)-binding Rossmann-fold domains"/>
    <property type="match status" value="1"/>
</dbReference>
<dbReference type="FunFam" id="3.40.50.720:FF:000084">
    <property type="entry name" value="Short-chain dehydrogenase reductase"/>
    <property type="match status" value="1"/>
</dbReference>
<evidence type="ECO:0008006" key="4">
    <source>
        <dbReference type="Google" id="ProtNLM"/>
    </source>
</evidence>
<dbReference type="PROSITE" id="PS51257">
    <property type="entry name" value="PROKAR_LIPOPROTEIN"/>
    <property type="match status" value="1"/>
</dbReference>
<comment type="similarity">
    <text evidence="1">Belongs to the short-chain dehydrogenases/reductases (SDR) family.</text>
</comment>
<dbReference type="PANTHER" id="PTHR42879">
    <property type="entry name" value="3-OXOACYL-(ACYL-CARRIER-PROTEIN) REDUCTASE"/>
    <property type="match status" value="1"/>
</dbReference>
<dbReference type="Proteomes" id="UP000175968">
    <property type="component" value="Chromosome"/>
</dbReference>